<dbReference type="GO" id="GO:0006355">
    <property type="term" value="P:regulation of DNA-templated transcription"/>
    <property type="evidence" value="ECO:0007669"/>
    <property type="project" value="InterPro"/>
</dbReference>
<keyword evidence="7" id="KW-0804">Transcription</keyword>
<organism evidence="13 14">
    <name type="scientific">Erythranthe guttata</name>
    <name type="common">Yellow monkey flower</name>
    <name type="synonym">Mimulus guttatus</name>
    <dbReference type="NCBI Taxonomy" id="4155"/>
    <lineage>
        <taxon>Eukaryota</taxon>
        <taxon>Viridiplantae</taxon>
        <taxon>Streptophyta</taxon>
        <taxon>Embryophyta</taxon>
        <taxon>Tracheophyta</taxon>
        <taxon>Spermatophyta</taxon>
        <taxon>Magnoliopsida</taxon>
        <taxon>eudicotyledons</taxon>
        <taxon>Gunneridae</taxon>
        <taxon>Pentapetalae</taxon>
        <taxon>asterids</taxon>
        <taxon>lamiids</taxon>
        <taxon>Lamiales</taxon>
        <taxon>Phrymaceae</taxon>
        <taxon>Erythranthe</taxon>
    </lineage>
</organism>
<evidence type="ECO:0000256" key="8">
    <source>
        <dbReference type="ARBA" id="ARBA00023242"/>
    </source>
</evidence>
<keyword evidence="6" id="KW-0238">DNA-binding</keyword>
<evidence type="ECO:0000259" key="11">
    <source>
        <dbReference type="PROSITE" id="PS50114"/>
    </source>
</evidence>
<feature type="domain" description="GATA-type" evidence="11">
    <location>
        <begin position="7"/>
        <end position="40"/>
    </location>
</feature>
<evidence type="ECO:0000256" key="9">
    <source>
        <dbReference type="PROSITE-ProRule" id="PRU00094"/>
    </source>
</evidence>
<evidence type="ECO:0000256" key="2">
    <source>
        <dbReference type="ARBA" id="ARBA00022723"/>
    </source>
</evidence>
<evidence type="ECO:0000256" key="3">
    <source>
        <dbReference type="ARBA" id="ARBA00022771"/>
    </source>
</evidence>
<dbReference type="GO" id="GO:0005634">
    <property type="term" value="C:nucleus"/>
    <property type="evidence" value="ECO:0007669"/>
    <property type="project" value="UniProtKB-SubCell"/>
</dbReference>
<dbReference type="PROSITE" id="PS51916">
    <property type="entry name" value="DEUBAD"/>
    <property type="match status" value="1"/>
</dbReference>
<evidence type="ECO:0000256" key="1">
    <source>
        <dbReference type="ARBA" id="ARBA00004123"/>
    </source>
</evidence>
<evidence type="ECO:0000256" key="7">
    <source>
        <dbReference type="ARBA" id="ARBA00023163"/>
    </source>
</evidence>
<dbReference type="InterPro" id="IPR044867">
    <property type="entry name" value="DEUBAD_dom"/>
</dbReference>
<dbReference type="Pfam" id="PF00320">
    <property type="entry name" value="GATA"/>
    <property type="match status" value="1"/>
</dbReference>
<dbReference type="PROSITE" id="PS50114">
    <property type="entry name" value="GATA_ZN_FINGER_2"/>
    <property type="match status" value="1"/>
</dbReference>
<dbReference type="OrthoDB" id="515401at2759"/>
<keyword evidence="4" id="KW-0862">Zinc</keyword>
<evidence type="ECO:0000259" key="12">
    <source>
        <dbReference type="PROSITE" id="PS51916"/>
    </source>
</evidence>
<feature type="domain" description="DEUBAD" evidence="12">
    <location>
        <begin position="295"/>
        <end position="413"/>
    </location>
</feature>
<dbReference type="InterPro" id="IPR038108">
    <property type="entry name" value="RPN13_DEUBAD_sf"/>
</dbReference>
<dbReference type="Pfam" id="PF13919">
    <property type="entry name" value="ASXH"/>
    <property type="match status" value="1"/>
</dbReference>
<evidence type="ECO:0000256" key="6">
    <source>
        <dbReference type="ARBA" id="ARBA00023125"/>
    </source>
</evidence>
<reference evidence="13 14" key="1">
    <citation type="journal article" date="2013" name="Proc. Natl. Acad. Sci. U.S.A.">
        <title>Fine-scale variation in meiotic recombination in Mimulus inferred from population shotgun sequencing.</title>
        <authorList>
            <person name="Hellsten U."/>
            <person name="Wright K.M."/>
            <person name="Jenkins J."/>
            <person name="Shu S."/>
            <person name="Yuan Y."/>
            <person name="Wessler S.R."/>
            <person name="Schmutz J."/>
            <person name="Willis J.H."/>
            <person name="Rokhsar D.S."/>
        </authorList>
    </citation>
    <scope>NUCLEOTIDE SEQUENCE [LARGE SCALE GENOMIC DNA]</scope>
    <source>
        <strain evidence="14">cv. DUN x IM62</strain>
    </source>
</reference>
<evidence type="ECO:0000313" key="14">
    <source>
        <dbReference type="Proteomes" id="UP000030748"/>
    </source>
</evidence>
<accession>A0A022PQY0</accession>
<dbReference type="InterPro" id="IPR000679">
    <property type="entry name" value="Znf_GATA"/>
</dbReference>
<keyword evidence="8" id="KW-0539">Nucleus</keyword>
<dbReference type="CDD" id="cd00202">
    <property type="entry name" value="ZnF_GATA"/>
    <property type="match status" value="1"/>
</dbReference>
<keyword evidence="3 9" id="KW-0863">Zinc-finger</keyword>
<dbReference type="Gene3D" id="1.10.2020.20">
    <property type="match status" value="1"/>
</dbReference>
<evidence type="ECO:0000313" key="13">
    <source>
        <dbReference type="EMBL" id="EYU17879.1"/>
    </source>
</evidence>
<dbReference type="OMA" id="TFPCKRR"/>
<evidence type="ECO:0000256" key="4">
    <source>
        <dbReference type="ARBA" id="ARBA00022833"/>
    </source>
</evidence>
<protein>
    <submittedName>
        <fullName evidence="13">Uncharacterized protein</fullName>
    </submittedName>
</protein>
<dbReference type="KEGG" id="egt:105950316"/>
<dbReference type="GO" id="GO:0008270">
    <property type="term" value="F:zinc ion binding"/>
    <property type="evidence" value="ECO:0007669"/>
    <property type="project" value="UniProtKB-KW"/>
</dbReference>
<dbReference type="PANTHER" id="PTHR46855">
    <property type="entry name" value="OSJNBB0038F03.10 PROTEIN"/>
    <property type="match status" value="1"/>
</dbReference>
<keyword evidence="14" id="KW-1185">Reference proteome</keyword>
<keyword evidence="5" id="KW-0805">Transcription regulation</keyword>
<name>A0A022PQY0_ERYGU</name>
<comment type="subcellular location">
    <subcellularLocation>
        <location evidence="1">Nucleus</location>
    </subcellularLocation>
</comment>
<dbReference type="InterPro" id="IPR044589">
    <property type="entry name" value="GATA26/27"/>
</dbReference>
<dbReference type="PhylomeDB" id="A0A022PQY0"/>
<dbReference type="PANTHER" id="PTHR46855:SF1">
    <property type="entry name" value="GATA TRANSCRIPTION FACTOR 26"/>
    <property type="match status" value="1"/>
</dbReference>
<dbReference type="Gene3D" id="3.30.50.10">
    <property type="entry name" value="Erythroid Transcription Factor GATA-1, subunit A"/>
    <property type="match status" value="1"/>
</dbReference>
<dbReference type="GO" id="GO:0000976">
    <property type="term" value="F:transcription cis-regulatory region binding"/>
    <property type="evidence" value="ECO:0000318"/>
    <property type="project" value="GO_Central"/>
</dbReference>
<sequence>MGKHGPCYHCGVTSTPLWRNGPPEKPVLCNACGSRWRTKGTLVNYTPLHARAEPEDLDDYRVKSFSVKNKEEKFLKRKYNNNNNNNNNNNISITEYPAEYNQNQNHHGFRKVFDEDTSNRSSSGSAISISNSEQYGNADASELTGPSQQGVVWERMVPSRKRTCVSRSKPSSVEKLTRDLFTILHEQQSSCLSGCSEEEQLLLLESDKPMESVEFGHGSVLIRHPSSILLANGEEESEASSLSFDNNKQHTMNSKVTVFPALIDKIKKPPNPVTEQERIRRGKDQVENLQIMSHRNSPLCCVDLQEIVNFDKFANHLTKDEQQQLLKYLPPLDTLESSDSRNLLPISQIRSILESPEFKENLLSFQKLLSDGLFDNSFSSLNTEQDCKLLKKLVLSNFTKSKWIEQYQIFKDSKGKNINEPNALATASSLSLKRPRGEGLQQHHKFLGSKAIMRRSYDEEEEELVADKSSSFFTSSRIINNNDDDYESCHFGYEEDDMLLDIPSNGSFPQAEAELLIMPSSSFDGQASTSTTSTYFLNRP</sequence>
<dbReference type="EMBL" id="KI632352">
    <property type="protein sequence ID" value="EYU17879.1"/>
    <property type="molecule type" value="Genomic_DNA"/>
</dbReference>
<dbReference type="STRING" id="4155.A0A022PQY0"/>
<dbReference type="InterPro" id="IPR028020">
    <property type="entry name" value="ASX_DEUBAD_dom"/>
</dbReference>
<dbReference type="AlphaFoldDB" id="A0A022PQY0"/>
<feature type="region of interest" description="Disordered" evidence="10">
    <location>
        <begin position="114"/>
        <end position="150"/>
    </location>
</feature>
<feature type="compositionally biased region" description="Low complexity" evidence="10">
    <location>
        <begin position="119"/>
        <end position="132"/>
    </location>
</feature>
<gene>
    <name evidence="13" type="ORF">MIMGU_mgv1a004195mg</name>
</gene>
<evidence type="ECO:0000256" key="10">
    <source>
        <dbReference type="SAM" id="MobiDB-lite"/>
    </source>
</evidence>
<proteinExistence type="predicted"/>
<dbReference type="PROSITE" id="PS00344">
    <property type="entry name" value="GATA_ZN_FINGER_1"/>
    <property type="match status" value="1"/>
</dbReference>
<dbReference type="Proteomes" id="UP000030748">
    <property type="component" value="Unassembled WGS sequence"/>
</dbReference>
<dbReference type="SMART" id="SM00401">
    <property type="entry name" value="ZnF_GATA"/>
    <property type="match status" value="1"/>
</dbReference>
<keyword evidence="2" id="KW-0479">Metal-binding</keyword>
<evidence type="ECO:0000256" key="5">
    <source>
        <dbReference type="ARBA" id="ARBA00023015"/>
    </source>
</evidence>
<dbReference type="SUPFAM" id="SSF57716">
    <property type="entry name" value="Glucocorticoid receptor-like (DNA-binding domain)"/>
    <property type="match status" value="1"/>
</dbReference>
<dbReference type="eggNOG" id="KOG1601">
    <property type="taxonomic scope" value="Eukaryota"/>
</dbReference>
<dbReference type="InterPro" id="IPR013088">
    <property type="entry name" value="Znf_NHR/GATA"/>
</dbReference>